<evidence type="ECO:0000256" key="1">
    <source>
        <dbReference type="SAM" id="MobiDB-lite"/>
    </source>
</evidence>
<accession>A0A0J8S5H7</accession>
<evidence type="ECO:0000313" key="3">
    <source>
        <dbReference type="Proteomes" id="UP000054563"/>
    </source>
</evidence>
<name>A0A0J8S5H7_COCIT</name>
<feature type="compositionally biased region" description="Polar residues" evidence="1">
    <location>
        <begin position="117"/>
        <end position="126"/>
    </location>
</feature>
<dbReference type="EMBL" id="DS017127">
    <property type="protein sequence ID" value="KMU92660.1"/>
    <property type="molecule type" value="Genomic_DNA"/>
</dbReference>
<dbReference type="VEuPathDB" id="FungiDB:CIHG_10492"/>
<evidence type="ECO:0000313" key="2">
    <source>
        <dbReference type="EMBL" id="KMU92660.1"/>
    </source>
</evidence>
<protein>
    <submittedName>
        <fullName evidence="2">Uncharacterized protein</fullName>
    </submittedName>
</protein>
<feature type="compositionally biased region" description="Basic and acidic residues" evidence="1">
    <location>
        <begin position="146"/>
        <end position="157"/>
    </location>
</feature>
<dbReference type="AlphaFoldDB" id="A0A0J8S5H7"/>
<organism evidence="2 3">
    <name type="scientific">Coccidioides immitis H538.4</name>
    <dbReference type="NCBI Taxonomy" id="396776"/>
    <lineage>
        <taxon>Eukaryota</taxon>
        <taxon>Fungi</taxon>
        <taxon>Dikarya</taxon>
        <taxon>Ascomycota</taxon>
        <taxon>Pezizomycotina</taxon>
        <taxon>Eurotiomycetes</taxon>
        <taxon>Eurotiomycetidae</taxon>
        <taxon>Onygenales</taxon>
        <taxon>Onygenaceae</taxon>
        <taxon>Coccidioides</taxon>
    </lineage>
</organism>
<proteinExistence type="predicted"/>
<feature type="region of interest" description="Disordered" evidence="1">
    <location>
        <begin position="117"/>
        <end position="157"/>
    </location>
</feature>
<gene>
    <name evidence="2" type="ORF">CIHG_10492</name>
</gene>
<sequence>MKMGPKQYLIREKTHAAQKHCQILKDHQKDIFKTEETDHKIHHNMLKKIQAKHEWYALSTKTSQVQHLIAACRKAQFCQMIVRLEVKIMTHDHNYLAAVSISRERVEEKMRRFLGQLQSLSEDNNSPPAPEKMKKDDFEIVVFSNKNDEKNNETEND</sequence>
<reference evidence="3" key="1">
    <citation type="journal article" date="2010" name="Genome Res.">
        <title>Population genomic sequencing of Coccidioides fungi reveals recent hybridization and transposon control.</title>
        <authorList>
            <person name="Neafsey D.E."/>
            <person name="Barker B.M."/>
            <person name="Sharpton T.J."/>
            <person name="Stajich J.E."/>
            <person name="Park D.J."/>
            <person name="Whiston E."/>
            <person name="Hung C.-Y."/>
            <person name="McMahan C."/>
            <person name="White J."/>
            <person name="Sykes S."/>
            <person name="Heiman D."/>
            <person name="Young S."/>
            <person name="Zeng Q."/>
            <person name="Abouelleil A."/>
            <person name="Aftuck L."/>
            <person name="Bessette D."/>
            <person name="Brown A."/>
            <person name="FitzGerald M."/>
            <person name="Lui A."/>
            <person name="Macdonald J.P."/>
            <person name="Priest M."/>
            <person name="Orbach M.J."/>
            <person name="Galgiani J.N."/>
            <person name="Kirkland T.N."/>
            <person name="Cole G.T."/>
            <person name="Birren B.W."/>
            <person name="Henn M.R."/>
            <person name="Taylor J.W."/>
            <person name="Rounsley S.D."/>
        </authorList>
    </citation>
    <scope>NUCLEOTIDE SEQUENCE [LARGE SCALE GENOMIC DNA]</scope>
    <source>
        <strain evidence="3">H538.4</strain>
    </source>
</reference>
<dbReference type="Proteomes" id="UP000054563">
    <property type="component" value="Unassembled WGS sequence"/>
</dbReference>